<organism evidence="2 3">
    <name type="scientific">Aspergillus lucknowensis</name>
    <dbReference type="NCBI Taxonomy" id="176173"/>
    <lineage>
        <taxon>Eukaryota</taxon>
        <taxon>Fungi</taxon>
        <taxon>Dikarya</taxon>
        <taxon>Ascomycota</taxon>
        <taxon>Pezizomycotina</taxon>
        <taxon>Eurotiomycetes</taxon>
        <taxon>Eurotiomycetidae</taxon>
        <taxon>Eurotiales</taxon>
        <taxon>Aspergillaceae</taxon>
        <taxon>Aspergillus</taxon>
        <taxon>Aspergillus subgen. Nidulantes</taxon>
    </lineage>
</organism>
<gene>
    <name evidence="2" type="ORF">BJX67DRAFT_385855</name>
</gene>
<protein>
    <submittedName>
        <fullName evidence="2">Uncharacterized protein</fullName>
    </submittedName>
</protein>
<proteinExistence type="predicted"/>
<feature type="compositionally biased region" description="Low complexity" evidence="1">
    <location>
        <begin position="69"/>
        <end position="80"/>
    </location>
</feature>
<evidence type="ECO:0000313" key="2">
    <source>
        <dbReference type="EMBL" id="KAL2862231.1"/>
    </source>
</evidence>
<feature type="region of interest" description="Disordered" evidence="1">
    <location>
        <begin position="54"/>
        <end position="119"/>
    </location>
</feature>
<dbReference type="Proteomes" id="UP001610432">
    <property type="component" value="Unassembled WGS sequence"/>
</dbReference>
<dbReference type="GeneID" id="98149025"/>
<keyword evidence="3" id="KW-1185">Reference proteome</keyword>
<comment type="caution">
    <text evidence="2">The sequence shown here is derived from an EMBL/GenBank/DDBJ whole genome shotgun (WGS) entry which is preliminary data.</text>
</comment>
<name>A0ABR4LCH0_9EURO</name>
<dbReference type="RefSeq" id="XP_070881210.1">
    <property type="nucleotide sequence ID" value="XM_071033953.1"/>
</dbReference>
<accession>A0ABR4LCH0</accession>
<evidence type="ECO:0000256" key="1">
    <source>
        <dbReference type="SAM" id="MobiDB-lite"/>
    </source>
</evidence>
<reference evidence="2 3" key="1">
    <citation type="submission" date="2024-07" db="EMBL/GenBank/DDBJ databases">
        <title>Section-level genome sequencing and comparative genomics of Aspergillus sections Usti and Cavernicolus.</title>
        <authorList>
            <consortium name="Lawrence Berkeley National Laboratory"/>
            <person name="Nybo J.L."/>
            <person name="Vesth T.C."/>
            <person name="Theobald S."/>
            <person name="Frisvad J.C."/>
            <person name="Larsen T.O."/>
            <person name="Kjaerboelling I."/>
            <person name="Rothschild-Mancinelli K."/>
            <person name="Lyhne E.K."/>
            <person name="Kogle M.E."/>
            <person name="Barry K."/>
            <person name="Clum A."/>
            <person name="Na H."/>
            <person name="Ledsgaard L."/>
            <person name="Lin J."/>
            <person name="Lipzen A."/>
            <person name="Kuo A."/>
            <person name="Riley R."/>
            <person name="Mondo S."/>
            <person name="Labutti K."/>
            <person name="Haridas S."/>
            <person name="Pangalinan J."/>
            <person name="Salamov A.A."/>
            <person name="Simmons B.A."/>
            <person name="Magnuson J.K."/>
            <person name="Chen J."/>
            <person name="Drula E."/>
            <person name="Henrissat B."/>
            <person name="Wiebenga A."/>
            <person name="Lubbers R.J."/>
            <person name="Gomes A.C."/>
            <person name="Macurrencykelacurrency M.R."/>
            <person name="Stajich J."/>
            <person name="Grigoriev I.V."/>
            <person name="Mortensen U.H."/>
            <person name="De Vries R.P."/>
            <person name="Baker S.E."/>
            <person name="Andersen M.R."/>
        </authorList>
    </citation>
    <scope>NUCLEOTIDE SEQUENCE [LARGE SCALE GENOMIC DNA]</scope>
    <source>
        <strain evidence="2 3">CBS 449.75</strain>
    </source>
</reference>
<evidence type="ECO:0000313" key="3">
    <source>
        <dbReference type="Proteomes" id="UP001610432"/>
    </source>
</evidence>
<sequence>MPMNWTAQNNAKLFLCVLDQIKRQNVKLDYQKLAEDMGPDCTLRSVQHQIVKLKDKARQGTSADGGSVPSTPAGTPATATPKKRRVNAKADSAGDDGSPVKKAKKGKKAKKDDSEEDSE</sequence>
<dbReference type="EMBL" id="JBFXLQ010000071">
    <property type="protein sequence ID" value="KAL2862231.1"/>
    <property type="molecule type" value="Genomic_DNA"/>
</dbReference>